<dbReference type="Proteomes" id="UP000325081">
    <property type="component" value="Unassembled WGS sequence"/>
</dbReference>
<dbReference type="AlphaFoldDB" id="A0A5A7PYZ2"/>
<comment type="caution">
    <text evidence="1">The sequence shown here is derived from an EMBL/GenBank/DDBJ whole genome shotgun (WGS) entry which is preliminary data.</text>
</comment>
<gene>
    <name evidence="1" type="ORF">STAS_14584</name>
</gene>
<dbReference type="OrthoDB" id="1833766at2759"/>
<evidence type="ECO:0000313" key="1">
    <source>
        <dbReference type="EMBL" id="GER38119.1"/>
    </source>
</evidence>
<sequence length="187" mass="21179">MAYGAAYPKTETPSYIEVSSAGSTAVGEREKLSDINPMNRQSNQGLILRKPSFLGLAASLLGCFSAFLSLPEIHELWVRFPILSWLDDSYSIASEERLSNRKDHYNFTQVGSFSIGAKARPRYVFECREIGKNEKRKSRNYNYWNQSAHLETIPTASYTTKCHSAENSFFRSWLSSLTFPEIPNGTE</sequence>
<dbReference type="EMBL" id="BKCP01005461">
    <property type="protein sequence ID" value="GER38119.1"/>
    <property type="molecule type" value="Genomic_DNA"/>
</dbReference>
<name>A0A5A7PYZ2_STRAF</name>
<reference evidence="2" key="1">
    <citation type="journal article" date="2019" name="Curr. Biol.">
        <title>Genome Sequence of Striga asiatica Provides Insight into the Evolution of Plant Parasitism.</title>
        <authorList>
            <person name="Yoshida S."/>
            <person name="Kim S."/>
            <person name="Wafula E.K."/>
            <person name="Tanskanen J."/>
            <person name="Kim Y.M."/>
            <person name="Honaas L."/>
            <person name="Yang Z."/>
            <person name="Spallek T."/>
            <person name="Conn C.E."/>
            <person name="Ichihashi Y."/>
            <person name="Cheong K."/>
            <person name="Cui S."/>
            <person name="Der J.P."/>
            <person name="Gundlach H."/>
            <person name="Jiao Y."/>
            <person name="Hori C."/>
            <person name="Ishida J.K."/>
            <person name="Kasahara H."/>
            <person name="Kiba T."/>
            <person name="Kim M.S."/>
            <person name="Koo N."/>
            <person name="Laohavisit A."/>
            <person name="Lee Y.H."/>
            <person name="Lumba S."/>
            <person name="McCourt P."/>
            <person name="Mortimer J.C."/>
            <person name="Mutuku J.M."/>
            <person name="Nomura T."/>
            <person name="Sasaki-Sekimoto Y."/>
            <person name="Seto Y."/>
            <person name="Wang Y."/>
            <person name="Wakatake T."/>
            <person name="Sakakibara H."/>
            <person name="Demura T."/>
            <person name="Yamaguchi S."/>
            <person name="Yoneyama K."/>
            <person name="Manabe R.I."/>
            <person name="Nelson D.C."/>
            <person name="Schulman A.H."/>
            <person name="Timko M.P."/>
            <person name="dePamphilis C.W."/>
            <person name="Choi D."/>
            <person name="Shirasu K."/>
        </authorList>
    </citation>
    <scope>NUCLEOTIDE SEQUENCE [LARGE SCALE GENOMIC DNA]</scope>
    <source>
        <strain evidence="2">cv. UVA1</strain>
    </source>
</reference>
<protein>
    <submittedName>
        <fullName evidence="1">Metalloendopeptidases</fullName>
    </submittedName>
</protein>
<evidence type="ECO:0000313" key="2">
    <source>
        <dbReference type="Proteomes" id="UP000325081"/>
    </source>
</evidence>
<proteinExistence type="predicted"/>
<organism evidence="1 2">
    <name type="scientific">Striga asiatica</name>
    <name type="common">Asiatic witchweed</name>
    <name type="synonym">Buchnera asiatica</name>
    <dbReference type="NCBI Taxonomy" id="4170"/>
    <lineage>
        <taxon>Eukaryota</taxon>
        <taxon>Viridiplantae</taxon>
        <taxon>Streptophyta</taxon>
        <taxon>Embryophyta</taxon>
        <taxon>Tracheophyta</taxon>
        <taxon>Spermatophyta</taxon>
        <taxon>Magnoliopsida</taxon>
        <taxon>eudicotyledons</taxon>
        <taxon>Gunneridae</taxon>
        <taxon>Pentapetalae</taxon>
        <taxon>asterids</taxon>
        <taxon>lamiids</taxon>
        <taxon>Lamiales</taxon>
        <taxon>Orobanchaceae</taxon>
        <taxon>Buchnereae</taxon>
        <taxon>Striga</taxon>
    </lineage>
</organism>
<accession>A0A5A7PYZ2</accession>
<keyword evidence="2" id="KW-1185">Reference proteome</keyword>